<comment type="caution">
    <text evidence="1">The sequence shown here is derived from an EMBL/GenBank/DDBJ whole genome shotgun (WGS) entry which is preliminary data.</text>
</comment>
<proteinExistence type="predicted"/>
<gene>
    <name evidence="1" type="ORF">RBH19_02280</name>
</gene>
<organism evidence="1 2">
    <name type="scientific">Natronospira bacteriovora</name>
    <dbReference type="NCBI Taxonomy" id="3069753"/>
    <lineage>
        <taxon>Bacteria</taxon>
        <taxon>Pseudomonadati</taxon>
        <taxon>Pseudomonadota</taxon>
        <taxon>Gammaproteobacteria</taxon>
        <taxon>Natronospirales</taxon>
        <taxon>Natronospiraceae</taxon>
        <taxon>Natronospira</taxon>
    </lineage>
</organism>
<dbReference type="Proteomes" id="UP001239019">
    <property type="component" value="Unassembled WGS sequence"/>
</dbReference>
<sequence>MAIWSVHEYSGSFHSEPGETLLVDDELIDEVDMSTGDPIAIPTPRRQVMEAVHREIRRSWVTGGVVFQAYELDDSDVAEAADDPGPETVISLLWSLADNQDLPSDIAGCSIAWLADERVWPETRQQFGDAVYRALKEGGVLGDGLAEDQAERMTGEYLDALFEEAGDEDVFLFGLDPGFSCWFCDGEYDIAYAIINLDAGWFGLFLATDSED</sequence>
<dbReference type="RefSeq" id="WP_306727179.1">
    <property type="nucleotide sequence ID" value="NZ_JAVDDT010000001.1"/>
</dbReference>
<evidence type="ECO:0008006" key="3">
    <source>
        <dbReference type="Google" id="ProtNLM"/>
    </source>
</evidence>
<accession>A0ABU0W6S4</accession>
<evidence type="ECO:0000313" key="2">
    <source>
        <dbReference type="Proteomes" id="UP001239019"/>
    </source>
</evidence>
<reference evidence="1 2" key="1">
    <citation type="submission" date="2023-08" db="EMBL/GenBank/DDBJ databases">
        <title>Whole-genome sequencing of halo(alkali)philic microorganisms from hypersaline lakes.</title>
        <authorList>
            <person name="Sorokin D.Y."/>
            <person name="Abbas B."/>
            <person name="Merkel A.Y."/>
        </authorList>
    </citation>
    <scope>NUCLEOTIDE SEQUENCE [LARGE SCALE GENOMIC DNA]</scope>
    <source>
        <strain evidence="1 2">AB-CW4</strain>
    </source>
</reference>
<keyword evidence="2" id="KW-1185">Reference proteome</keyword>
<protein>
    <recommendedName>
        <fullName evidence="3">DUF2262 domain-containing protein</fullName>
    </recommendedName>
</protein>
<dbReference type="EMBL" id="JAVDDT010000001">
    <property type="protein sequence ID" value="MDQ2068700.1"/>
    <property type="molecule type" value="Genomic_DNA"/>
</dbReference>
<name>A0ABU0W6S4_9GAMM</name>
<evidence type="ECO:0000313" key="1">
    <source>
        <dbReference type="EMBL" id="MDQ2068700.1"/>
    </source>
</evidence>